<feature type="compositionally biased region" description="Basic residues" evidence="4">
    <location>
        <begin position="7"/>
        <end position="16"/>
    </location>
</feature>
<dbReference type="GO" id="GO:0016624">
    <property type="term" value="F:oxidoreductase activity, acting on the aldehyde or oxo group of donors, disulfide as acceptor"/>
    <property type="evidence" value="ECO:0007669"/>
    <property type="project" value="InterPro"/>
</dbReference>
<evidence type="ECO:0000313" key="7">
    <source>
        <dbReference type="Proteomes" id="UP000198662"/>
    </source>
</evidence>
<accession>A0A1G9HCG5</accession>
<dbReference type="OrthoDB" id="9766715at2"/>
<protein>
    <submittedName>
        <fullName evidence="6">Pyruvate dehydrogenase E1 component alpha subunit</fullName>
    </submittedName>
</protein>
<dbReference type="EMBL" id="FNGF01000003">
    <property type="protein sequence ID" value="SDL10650.1"/>
    <property type="molecule type" value="Genomic_DNA"/>
</dbReference>
<dbReference type="AlphaFoldDB" id="A0A1G9HCG5"/>
<comment type="cofactor">
    <cofactor evidence="1">
        <name>thiamine diphosphate</name>
        <dbReference type="ChEBI" id="CHEBI:58937"/>
    </cofactor>
</comment>
<keyword evidence="2" id="KW-0560">Oxidoreductase</keyword>
<feature type="region of interest" description="Disordered" evidence="4">
    <location>
        <begin position="1"/>
        <end position="27"/>
    </location>
</feature>
<gene>
    <name evidence="6" type="ORF">SAMN05216298_2765</name>
</gene>
<dbReference type="GO" id="GO:0000287">
    <property type="term" value="F:magnesium ion binding"/>
    <property type="evidence" value="ECO:0007669"/>
    <property type="project" value="UniProtKB-ARBA"/>
</dbReference>
<dbReference type="InterPro" id="IPR001017">
    <property type="entry name" value="DH_E1"/>
</dbReference>
<name>A0A1G9HCG5_9ACTN</name>
<dbReference type="SUPFAM" id="SSF52518">
    <property type="entry name" value="Thiamin diphosphate-binding fold (THDP-binding)"/>
    <property type="match status" value="1"/>
</dbReference>
<evidence type="ECO:0000256" key="1">
    <source>
        <dbReference type="ARBA" id="ARBA00001964"/>
    </source>
</evidence>
<evidence type="ECO:0000256" key="3">
    <source>
        <dbReference type="ARBA" id="ARBA00023052"/>
    </source>
</evidence>
<keyword evidence="3" id="KW-0786">Thiamine pyrophosphate</keyword>
<keyword evidence="7" id="KW-1185">Reference proteome</keyword>
<dbReference type="InterPro" id="IPR017596">
    <property type="entry name" value="PdhA/BkdA"/>
</dbReference>
<feature type="domain" description="Dehydrogenase E1 component" evidence="5">
    <location>
        <begin position="58"/>
        <end position="336"/>
    </location>
</feature>
<dbReference type="STRING" id="380244.SAMN05216298_2765"/>
<dbReference type="PANTHER" id="PTHR43380">
    <property type="entry name" value="2-OXOISOVALERATE DEHYDROGENASE SUBUNIT ALPHA, MITOCHONDRIAL"/>
    <property type="match status" value="1"/>
</dbReference>
<evidence type="ECO:0000256" key="4">
    <source>
        <dbReference type="SAM" id="MobiDB-lite"/>
    </source>
</evidence>
<evidence type="ECO:0000259" key="5">
    <source>
        <dbReference type="Pfam" id="PF00676"/>
    </source>
</evidence>
<dbReference type="Proteomes" id="UP000198662">
    <property type="component" value="Unassembled WGS sequence"/>
</dbReference>
<dbReference type="PANTHER" id="PTHR43380:SF1">
    <property type="entry name" value="2-OXOISOVALERATE DEHYDROGENASE SUBUNIT ALPHA, MITOCHONDRIAL"/>
    <property type="match status" value="1"/>
</dbReference>
<dbReference type="NCBIfam" id="TIGR03181">
    <property type="entry name" value="PDH_E1_alph_x"/>
    <property type="match status" value="1"/>
</dbReference>
<dbReference type="Gene3D" id="3.40.50.970">
    <property type="match status" value="1"/>
</dbReference>
<organism evidence="6 7">
    <name type="scientific">Glycomyces sambucus</name>
    <dbReference type="NCBI Taxonomy" id="380244"/>
    <lineage>
        <taxon>Bacteria</taxon>
        <taxon>Bacillati</taxon>
        <taxon>Actinomycetota</taxon>
        <taxon>Actinomycetes</taxon>
        <taxon>Glycomycetales</taxon>
        <taxon>Glycomycetaceae</taxon>
        <taxon>Glycomyces</taxon>
    </lineage>
</organism>
<dbReference type="InterPro" id="IPR050771">
    <property type="entry name" value="Alpha-ketoacid_DH_E1_comp"/>
</dbReference>
<dbReference type="CDD" id="cd02000">
    <property type="entry name" value="TPP_E1_PDC_ADC_BCADC"/>
    <property type="match status" value="1"/>
</dbReference>
<dbReference type="RefSeq" id="WP_091049553.1">
    <property type="nucleotide sequence ID" value="NZ_FNGF01000003.1"/>
</dbReference>
<dbReference type="InterPro" id="IPR029061">
    <property type="entry name" value="THDP-binding"/>
</dbReference>
<proteinExistence type="predicted"/>
<dbReference type="GO" id="GO:0009083">
    <property type="term" value="P:branched-chain amino acid catabolic process"/>
    <property type="evidence" value="ECO:0007669"/>
    <property type="project" value="TreeGrafter"/>
</dbReference>
<dbReference type="Pfam" id="PF00676">
    <property type="entry name" value="E1_dh"/>
    <property type="match status" value="1"/>
</dbReference>
<keyword evidence="6" id="KW-0670">Pyruvate</keyword>
<reference evidence="7" key="1">
    <citation type="submission" date="2016-10" db="EMBL/GenBank/DDBJ databases">
        <authorList>
            <person name="Varghese N."/>
            <person name="Submissions S."/>
        </authorList>
    </citation>
    <scope>NUCLEOTIDE SEQUENCE [LARGE SCALE GENOMIC DNA]</scope>
    <source>
        <strain evidence="7">CGMCC 4.3147</strain>
    </source>
</reference>
<evidence type="ECO:0000256" key="2">
    <source>
        <dbReference type="ARBA" id="ARBA00023002"/>
    </source>
</evidence>
<evidence type="ECO:0000313" key="6">
    <source>
        <dbReference type="EMBL" id="SDL10650.1"/>
    </source>
</evidence>
<sequence length="384" mass="42291">MGDTQRPAKKTAKSRPKPASTNEPQFVQLLSPEGRRVKHPDYDLDLTQDEYRGLYRDLVITRELDAQGTALQRQGQLGLWPSLLGQEAAQVGSGRALRAQDTVFPAYRELGVQWCRGIDLISAFALFRGTDLGGRDTVADRFNMYAIVIASQTLHAAGYAMGVAMDGAVGTEDGEAVIVYHGDGATSEGDFNEALVWAGVFNSPLVFFCQNNQYAISESNARQFVLPPHRRAEGFGVPGIFVDGNDVLATYAVTRAALDRARRGEGPSLVEAYTYRMQPHTTSDDATRYRDEAELDFWRAKDPIVRYRKWLAAEGLADEAYFAQIDTEAGEQVRALRARVMALTDPEVSEMFDNVYAEMPASIAAQRADAVDFAASLEDGSDLR</sequence>